<evidence type="ECO:0000256" key="5">
    <source>
        <dbReference type="ARBA" id="ARBA00022692"/>
    </source>
</evidence>
<keyword evidence="15" id="KW-1185">Reference proteome</keyword>
<comment type="catalytic activity">
    <reaction evidence="9">
        <text>3',3'-c-di-GMP + H2O = 5'-phosphoguanylyl(3'-&gt;5')guanosine + H(+)</text>
        <dbReference type="Rhea" id="RHEA:24902"/>
        <dbReference type="ChEBI" id="CHEBI:15377"/>
        <dbReference type="ChEBI" id="CHEBI:15378"/>
        <dbReference type="ChEBI" id="CHEBI:58754"/>
        <dbReference type="ChEBI" id="CHEBI:58805"/>
        <dbReference type="EC" id="3.1.4.52"/>
    </reaction>
</comment>
<dbReference type="Pfam" id="PF12792">
    <property type="entry name" value="CSS-motif"/>
    <property type="match status" value="1"/>
</dbReference>
<comment type="caution">
    <text evidence="12">The sequence shown here is derived from an EMBL/GenBank/DDBJ whole genome shotgun (WGS) entry which is preliminary data.</text>
</comment>
<keyword evidence="3" id="KW-1003">Cell membrane</keyword>
<dbReference type="RefSeq" id="WP_048379985.1">
    <property type="nucleotide sequence ID" value="NZ_FNRS01000001.1"/>
</dbReference>
<dbReference type="InterPro" id="IPR024744">
    <property type="entry name" value="CSS-motif_dom"/>
</dbReference>
<evidence type="ECO:0000313" key="14">
    <source>
        <dbReference type="Proteomes" id="UP000036395"/>
    </source>
</evidence>
<sequence>MPLTLKMSRKLTDRYALIVLSGLLPIVLGIFILYWQANRSLESVATRTAEEAVRQFDLMLNNAVLSADIVLPMAGQDCHQVELALRDQVTRRPFVRSVNLVWDNQIYCTSLFGEFKEAVNPKNYTNGTLWLMEGNTVTPDEPLLVYRKQKGKSSVLVSLYGFHLVNVLGLINQKTRLLIQVGDAWVDRYGKVQNVPLPHYPVGQSSVASPQFPYRVVAGFGKDEVWRSIWFEYPGLLGLLVFLGLMSATTVHWLKKRSSSPTHELQRGLDAGEFIPYFQPVVLSETKQWAGAEVLMRWQHPKEGLVRPDLFIPFAEHSGLIVPMTRSLMAQTALLLAPHANSMEPGFHMAFNITARHCQSLELVEDCRDFLQAFPPGHIRLVLELTERELIVPSAATHALFAALHGLGVMIAIDDFGTGHSSLSYLREFNVDYLKIDKSFVAMIGVDALSRHILDSIIELSAKLDLGIVAEGVETEEQSRYLTLQGVKFLQGYLFARPLTATDFITSLQARPATADHL</sequence>
<evidence type="ECO:0000313" key="15">
    <source>
        <dbReference type="Proteomes" id="UP000183155"/>
    </source>
</evidence>
<dbReference type="Proteomes" id="UP000036395">
    <property type="component" value="Unassembled WGS sequence"/>
</dbReference>
<evidence type="ECO:0000313" key="13">
    <source>
        <dbReference type="EMBL" id="SEC38084.1"/>
    </source>
</evidence>
<dbReference type="GO" id="GO:0071111">
    <property type="term" value="F:cyclic-guanylate-specific phosphodiesterase activity"/>
    <property type="evidence" value="ECO:0007669"/>
    <property type="project" value="UniProtKB-EC"/>
</dbReference>
<dbReference type="EMBL" id="FNRS01000001">
    <property type="protein sequence ID" value="SEC38084.1"/>
    <property type="molecule type" value="Genomic_DNA"/>
</dbReference>
<dbReference type="PROSITE" id="PS50883">
    <property type="entry name" value="EAL"/>
    <property type="match status" value="1"/>
</dbReference>
<keyword evidence="4" id="KW-0973">c-di-GMP</keyword>
<reference evidence="13 15" key="2">
    <citation type="submission" date="2016-10" db="EMBL/GenBank/DDBJ databases">
        <authorList>
            <person name="Varghese N."/>
            <person name="Submissions S."/>
        </authorList>
    </citation>
    <scope>NUCLEOTIDE SEQUENCE [LARGE SCALE GENOMIC DNA]</scope>
    <source>
        <strain evidence="13 15">BS3652</strain>
    </source>
</reference>
<dbReference type="EMBL" id="JYLA01000003">
    <property type="protein sequence ID" value="KMM85297.1"/>
    <property type="molecule type" value="Genomic_DNA"/>
</dbReference>
<accession>A0A0J6JNB4</accession>
<evidence type="ECO:0000256" key="9">
    <source>
        <dbReference type="ARBA" id="ARBA00034290"/>
    </source>
</evidence>
<organism evidence="12 14">
    <name type="scientific">Pseudomonas taetrolens</name>
    <dbReference type="NCBI Taxonomy" id="47884"/>
    <lineage>
        <taxon>Bacteria</taxon>
        <taxon>Pseudomonadati</taxon>
        <taxon>Pseudomonadota</taxon>
        <taxon>Gammaproteobacteria</taxon>
        <taxon>Pseudomonadales</taxon>
        <taxon>Pseudomonadaceae</taxon>
        <taxon>Pseudomonas</taxon>
    </lineage>
</organism>
<dbReference type="PANTHER" id="PTHR33121:SF80">
    <property type="entry name" value="CYCLIC DI-GMP PHOSPHODIESTERASE PDEL"/>
    <property type="match status" value="1"/>
</dbReference>
<evidence type="ECO:0000256" key="8">
    <source>
        <dbReference type="ARBA" id="ARBA00023136"/>
    </source>
</evidence>
<name>A0A0J6JNB4_PSETA</name>
<dbReference type="FunFam" id="3.20.20.450:FF:000001">
    <property type="entry name" value="Cyclic di-GMP phosphodiesterase yahA"/>
    <property type="match status" value="1"/>
</dbReference>
<dbReference type="SMART" id="SM00052">
    <property type="entry name" value="EAL"/>
    <property type="match status" value="1"/>
</dbReference>
<feature type="domain" description="EAL" evidence="11">
    <location>
        <begin position="258"/>
        <end position="512"/>
    </location>
</feature>
<evidence type="ECO:0000256" key="1">
    <source>
        <dbReference type="ARBA" id="ARBA00004651"/>
    </source>
</evidence>
<dbReference type="PATRIC" id="fig|47884.3.peg.2027"/>
<evidence type="ECO:0000256" key="4">
    <source>
        <dbReference type="ARBA" id="ARBA00022636"/>
    </source>
</evidence>
<evidence type="ECO:0000256" key="7">
    <source>
        <dbReference type="ARBA" id="ARBA00022989"/>
    </source>
</evidence>
<dbReference type="AlphaFoldDB" id="A0A0J6JNB4"/>
<dbReference type="InterPro" id="IPR001633">
    <property type="entry name" value="EAL_dom"/>
</dbReference>
<evidence type="ECO:0000256" key="10">
    <source>
        <dbReference type="SAM" id="Phobius"/>
    </source>
</evidence>
<keyword evidence="7 10" id="KW-1133">Transmembrane helix</keyword>
<feature type="transmembrane region" description="Helical" evidence="10">
    <location>
        <begin position="15"/>
        <end position="35"/>
    </location>
</feature>
<dbReference type="Gene3D" id="3.20.20.450">
    <property type="entry name" value="EAL domain"/>
    <property type="match status" value="1"/>
</dbReference>
<dbReference type="Proteomes" id="UP000183155">
    <property type="component" value="Unassembled WGS sequence"/>
</dbReference>
<proteinExistence type="predicted"/>
<keyword evidence="6" id="KW-0378">Hydrolase</keyword>
<gene>
    <name evidence="13" type="ORF">SAMN04490203_2304</name>
    <name evidence="12" type="ORF">TU78_08055</name>
</gene>
<dbReference type="InterPro" id="IPR035919">
    <property type="entry name" value="EAL_sf"/>
</dbReference>
<dbReference type="SUPFAM" id="SSF141868">
    <property type="entry name" value="EAL domain-like"/>
    <property type="match status" value="1"/>
</dbReference>
<dbReference type="OrthoDB" id="675397at2"/>
<keyword evidence="8 10" id="KW-0472">Membrane</keyword>
<evidence type="ECO:0000313" key="12">
    <source>
        <dbReference type="EMBL" id="KMM85297.1"/>
    </source>
</evidence>
<dbReference type="Pfam" id="PF00563">
    <property type="entry name" value="EAL"/>
    <property type="match status" value="1"/>
</dbReference>
<dbReference type="CDD" id="cd01948">
    <property type="entry name" value="EAL"/>
    <property type="match status" value="1"/>
</dbReference>
<dbReference type="PANTHER" id="PTHR33121">
    <property type="entry name" value="CYCLIC DI-GMP PHOSPHODIESTERASE PDEF"/>
    <property type="match status" value="1"/>
</dbReference>
<reference evidence="12 14" key="1">
    <citation type="submission" date="2015-02" db="EMBL/GenBank/DDBJ databases">
        <title>Pseudomonas helleri sp. nov. and Pseudomonas weihenstephanensis sp. nov., isolated from raw cows milk.</title>
        <authorList>
            <person name="von Neubeck M."/>
            <person name="Huptas C."/>
            <person name="Wenning M."/>
            <person name="Scherer S."/>
        </authorList>
    </citation>
    <scope>NUCLEOTIDE SEQUENCE [LARGE SCALE GENOMIC DNA]</scope>
    <source>
        <strain evidence="12 14">DSM 21104</strain>
    </source>
</reference>
<evidence type="ECO:0000256" key="3">
    <source>
        <dbReference type="ARBA" id="ARBA00022475"/>
    </source>
</evidence>
<dbReference type="GO" id="GO:0005886">
    <property type="term" value="C:plasma membrane"/>
    <property type="evidence" value="ECO:0007669"/>
    <property type="project" value="UniProtKB-SubCell"/>
</dbReference>
<dbReference type="InterPro" id="IPR050706">
    <property type="entry name" value="Cyclic-di-GMP_PDE-like"/>
</dbReference>
<comment type="subcellular location">
    <subcellularLocation>
        <location evidence="1">Cell membrane</location>
        <topology evidence="1">Multi-pass membrane protein</topology>
    </subcellularLocation>
</comment>
<evidence type="ECO:0000256" key="2">
    <source>
        <dbReference type="ARBA" id="ARBA00012282"/>
    </source>
</evidence>
<feature type="transmembrane region" description="Helical" evidence="10">
    <location>
        <begin position="233"/>
        <end position="254"/>
    </location>
</feature>
<keyword evidence="5 10" id="KW-0812">Transmembrane</keyword>
<dbReference type="EC" id="3.1.4.52" evidence="2"/>
<evidence type="ECO:0000256" key="6">
    <source>
        <dbReference type="ARBA" id="ARBA00022801"/>
    </source>
</evidence>
<dbReference type="STRING" id="47884.SAMN04490203_2304"/>
<evidence type="ECO:0000259" key="11">
    <source>
        <dbReference type="PROSITE" id="PS50883"/>
    </source>
</evidence>
<protein>
    <recommendedName>
        <fullName evidence="2">cyclic-guanylate-specific phosphodiesterase</fullName>
        <ecNumber evidence="2">3.1.4.52</ecNumber>
    </recommendedName>
</protein>